<evidence type="ECO:0000256" key="1">
    <source>
        <dbReference type="SAM" id="SignalP"/>
    </source>
</evidence>
<dbReference type="EMBL" id="JABXBU010002231">
    <property type="protein sequence ID" value="KAF8764568.1"/>
    <property type="molecule type" value="Genomic_DNA"/>
</dbReference>
<protein>
    <recommendedName>
        <fullName evidence="4">Sushi domain-containing protein</fullName>
    </recommendedName>
</protein>
<evidence type="ECO:0008006" key="4">
    <source>
        <dbReference type="Google" id="ProtNLM"/>
    </source>
</evidence>
<sequence>MVGLQFICVLLTIISLLPCVMNATVERYQAELKNGIQEGEARFLSCMCDNNTDVSEPLDEEMATAIVTGELKLTHCRTFDARDICGLLLLCSECAIRHLNCYASEETQQLQCLNEIHLLNDNYFGLRERKLKDVVTIERTRVRRQAHVCTYPTNLKTADVACQTIGKKVTCTQACIFGHTLKGVVMKTMTCQKSENIWRPSGFTECEPFVDCSLSLKMPGTVDCFSGTTRTAPLCYVSCNQYEDQPAVPRRAYECTLSGTWNRPLPFCVATGSGLSLVPMPKNIVANPGYSK</sequence>
<feature type="signal peptide" evidence="1">
    <location>
        <begin position="1"/>
        <end position="22"/>
    </location>
</feature>
<dbReference type="OrthoDB" id="6424754at2759"/>
<accession>A0A8T0E197</accession>
<name>A0A8T0E197_ARGBR</name>
<keyword evidence="3" id="KW-1185">Reference proteome</keyword>
<organism evidence="2 3">
    <name type="scientific">Argiope bruennichi</name>
    <name type="common">Wasp spider</name>
    <name type="synonym">Aranea bruennichi</name>
    <dbReference type="NCBI Taxonomy" id="94029"/>
    <lineage>
        <taxon>Eukaryota</taxon>
        <taxon>Metazoa</taxon>
        <taxon>Ecdysozoa</taxon>
        <taxon>Arthropoda</taxon>
        <taxon>Chelicerata</taxon>
        <taxon>Arachnida</taxon>
        <taxon>Araneae</taxon>
        <taxon>Araneomorphae</taxon>
        <taxon>Entelegynae</taxon>
        <taxon>Araneoidea</taxon>
        <taxon>Araneidae</taxon>
        <taxon>Argiope</taxon>
    </lineage>
</organism>
<reference evidence="2" key="1">
    <citation type="journal article" date="2020" name="bioRxiv">
        <title>Chromosome-level reference genome of the European wasp spider Argiope bruennichi: a resource for studies on range expansion and evolutionary adaptation.</title>
        <authorList>
            <person name="Sheffer M.M."/>
            <person name="Hoppe A."/>
            <person name="Krehenwinkel H."/>
            <person name="Uhl G."/>
            <person name="Kuss A.W."/>
            <person name="Jensen L."/>
            <person name="Jensen C."/>
            <person name="Gillespie R.G."/>
            <person name="Hoff K.J."/>
            <person name="Prost S."/>
        </authorList>
    </citation>
    <scope>NUCLEOTIDE SEQUENCE</scope>
</reference>
<feature type="chain" id="PRO_5035847050" description="Sushi domain-containing protein" evidence="1">
    <location>
        <begin position="23"/>
        <end position="292"/>
    </location>
</feature>
<dbReference type="OMA" id="KSENIWR"/>
<gene>
    <name evidence="2" type="ORF">HNY73_022631</name>
</gene>
<comment type="caution">
    <text evidence="2">The sequence shown here is derived from an EMBL/GenBank/DDBJ whole genome shotgun (WGS) entry which is preliminary data.</text>
</comment>
<proteinExistence type="predicted"/>
<evidence type="ECO:0000313" key="2">
    <source>
        <dbReference type="EMBL" id="KAF8764568.1"/>
    </source>
</evidence>
<reference evidence="2" key="2">
    <citation type="submission" date="2020-06" db="EMBL/GenBank/DDBJ databases">
        <authorList>
            <person name="Sheffer M."/>
        </authorList>
    </citation>
    <scope>NUCLEOTIDE SEQUENCE</scope>
</reference>
<dbReference type="Proteomes" id="UP000807504">
    <property type="component" value="Unassembled WGS sequence"/>
</dbReference>
<dbReference type="AlphaFoldDB" id="A0A8T0E197"/>
<evidence type="ECO:0000313" key="3">
    <source>
        <dbReference type="Proteomes" id="UP000807504"/>
    </source>
</evidence>
<keyword evidence="1" id="KW-0732">Signal</keyword>